<dbReference type="SUPFAM" id="SSF50494">
    <property type="entry name" value="Trypsin-like serine proteases"/>
    <property type="match status" value="1"/>
</dbReference>
<dbReference type="InterPro" id="IPR013087">
    <property type="entry name" value="Znf_C2H2_type"/>
</dbReference>
<dbReference type="InterPro" id="IPR043504">
    <property type="entry name" value="Peptidase_S1_PA_chymotrypsin"/>
</dbReference>
<dbReference type="PROSITE" id="PS00028">
    <property type="entry name" value="ZINC_FINGER_C2H2_1"/>
    <property type="match status" value="1"/>
</dbReference>
<proteinExistence type="predicted"/>
<dbReference type="GO" id="GO:0016787">
    <property type="term" value="F:hydrolase activity"/>
    <property type="evidence" value="ECO:0007669"/>
    <property type="project" value="UniProtKB-KW"/>
</dbReference>
<evidence type="ECO:0000259" key="3">
    <source>
        <dbReference type="PROSITE" id="PS00028"/>
    </source>
</evidence>
<dbReference type="EMBL" id="KX882812">
    <property type="protein sequence ID" value="APG75718.1"/>
    <property type="molecule type" value="Genomic_RNA"/>
</dbReference>
<organism evidence="4">
    <name type="scientific">Hubei sobemo-like virus 21</name>
    <dbReference type="NCBI Taxonomy" id="1923207"/>
    <lineage>
        <taxon>Viruses</taxon>
        <taxon>Riboviria</taxon>
    </lineage>
</organism>
<evidence type="ECO:0000256" key="2">
    <source>
        <dbReference type="SAM" id="MobiDB-lite"/>
    </source>
</evidence>
<evidence type="ECO:0000313" key="4">
    <source>
        <dbReference type="EMBL" id="APG75718.1"/>
    </source>
</evidence>
<accession>A0A1L3KEB6</accession>
<feature type="compositionally biased region" description="Polar residues" evidence="2">
    <location>
        <begin position="449"/>
        <end position="479"/>
    </location>
</feature>
<feature type="region of interest" description="Disordered" evidence="2">
    <location>
        <begin position="437"/>
        <end position="482"/>
    </location>
</feature>
<protein>
    <recommendedName>
        <fullName evidence="3">C2H2-type domain-containing protein</fullName>
    </recommendedName>
</protein>
<evidence type="ECO:0000256" key="1">
    <source>
        <dbReference type="ARBA" id="ARBA00022801"/>
    </source>
</evidence>
<dbReference type="Gene3D" id="2.40.10.10">
    <property type="entry name" value="Trypsin-like serine proteases"/>
    <property type="match status" value="2"/>
</dbReference>
<reference evidence="4" key="1">
    <citation type="journal article" date="2016" name="Nature">
        <title>Redefining the invertebrate RNA virosphere.</title>
        <authorList>
            <person name="Shi M."/>
            <person name="Lin X.D."/>
            <person name="Tian J.H."/>
            <person name="Chen L.J."/>
            <person name="Chen X."/>
            <person name="Li C.X."/>
            <person name="Qin X.C."/>
            <person name="Li J."/>
            <person name="Cao J.P."/>
            <person name="Eden J.S."/>
            <person name="Buchmann J."/>
            <person name="Wang W."/>
            <person name="Xu J."/>
            <person name="Holmes E.C."/>
            <person name="Zhang Y.Z."/>
        </authorList>
    </citation>
    <scope>NUCLEOTIDE SEQUENCE</scope>
    <source>
        <strain evidence="4">CC64469</strain>
    </source>
</reference>
<name>A0A1L3KEB6_9VIRU</name>
<keyword evidence="1" id="KW-0378">Hydrolase</keyword>
<dbReference type="InterPro" id="IPR009003">
    <property type="entry name" value="Peptidase_S1_PA"/>
</dbReference>
<sequence length="500" mass="55147">MAIMKMGVLSDVHIGYALRIGDFLVTPLHVLVALGPHEKTMMVANCNDPKRKYVMGFSGYVKSKLFPDLAYLKLDQSKWSLLGVSMARVAKDSADKATPQVECVGMKRNKSIGFIRKTDRIGVYSYSGSTIPGMSGAGYFYGNILIGLHDGAQGDINVGFSASAVAREMGTIFEAEASEDMLNIDSKTRDGLRKMGWTDRDVEQWCAGAWREDDSWAQRISAANTMAKGESSKKNVGIKIGKIGVTLPSDVIKTQATEPNVIHLDPPAESWETFMDLEACAAQAELDPRIEEITIEEPSVKSTTKLGVPGSDLEERVRVLELLVTGLLEAQEVFETKQKEKEAEFVETLEMRVLARLNDVKEALRQEVASRTAAKARKCPGCNRICPSLSSLRNHRRKHCENSIPMEQLKKTGAIKKESAFVADRIKTVKEKPFLDRHPNSRIARDSPYYNTLSTKEPNQNCPASEGNPSGTLAYQSGVSRDLRKRLERMVGRTSGGGPN</sequence>
<feature type="domain" description="C2H2-type" evidence="3">
    <location>
        <begin position="379"/>
        <end position="399"/>
    </location>
</feature>